<sequence length="221" mass="24152">MNLPDGLLDGQWTWLAWLLFAAFAWLAARRAPWRVLADSTRLNAFLAMIVALILLWHLQAGVKPGLSLHLLGATLLTLCFGWSLAFIGLCLVLVGVSLNGAAGSEAFAINALLMAGVGVAVSQGLHRLVEWLLPRHLFIYIFCKGFFAAALAVMAVGVTVCLLLAMAGAYSSEYLIDEYLPYFFLLGFSEAWISGMFATLFAVYRPDLLADFEDAQFLGRK</sequence>
<dbReference type="Pfam" id="PF01891">
    <property type="entry name" value="CbiM"/>
    <property type="match status" value="1"/>
</dbReference>
<keyword evidence="6 7" id="KW-0472">Membrane</keyword>
<dbReference type="RefSeq" id="WP_034946502.1">
    <property type="nucleotide sequence ID" value="NZ_JDST02000020.1"/>
</dbReference>
<accession>A0A7D5NDR1</accession>
<gene>
    <name evidence="8" type="ORF">AW06_001263</name>
    <name evidence="9" type="ORF">HWD57_16125</name>
</gene>
<evidence type="ECO:0000313" key="11">
    <source>
        <dbReference type="Proteomes" id="UP000509684"/>
    </source>
</evidence>
<reference evidence="8 10" key="1">
    <citation type="submission" date="2014-02" db="EMBL/GenBank/DDBJ databases">
        <title>Expanding our view of genomic diversity in Candidatus Accumulibacter clades.</title>
        <authorList>
            <person name="Skennerton C.T."/>
            <person name="Barr J.J."/>
            <person name="Slater F.R."/>
            <person name="Bond P.L."/>
            <person name="Tyson G.W."/>
        </authorList>
    </citation>
    <scope>NUCLEOTIDE SEQUENCE [LARGE SCALE GENOMIC DNA]</scope>
    <source>
        <strain evidence="10">SK-02</strain>
    </source>
</reference>
<feature type="transmembrane region" description="Helical" evidence="7">
    <location>
        <begin position="12"/>
        <end position="28"/>
    </location>
</feature>
<dbReference type="Proteomes" id="UP000021315">
    <property type="component" value="Unassembled WGS sequence"/>
</dbReference>
<evidence type="ECO:0000256" key="1">
    <source>
        <dbReference type="ARBA" id="ARBA00004651"/>
    </source>
</evidence>
<protein>
    <submittedName>
        <fullName evidence="8">Cobalt transport protein CbiM</fullName>
    </submittedName>
    <submittedName>
        <fullName evidence="9">Energy-coupling factor ABC transporter permease</fullName>
    </submittedName>
</protein>
<evidence type="ECO:0000313" key="9">
    <source>
        <dbReference type="EMBL" id="QLH51153.1"/>
    </source>
</evidence>
<dbReference type="GO" id="GO:0005886">
    <property type="term" value="C:plasma membrane"/>
    <property type="evidence" value="ECO:0007669"/>
    <property type="project" value="UniProtKB-SubCell"/>
</dbReference>
<accession>A0A080M8L7</accession>
<dbReference type="InterPro" id="IPR002751">
    <property type="entry name" value="CbiM/NikMN"/>
</dbReference>
<comment type="subcellular location">
    <subcellularLocation>
        <location evidence="1">Cell membrane</location>
        <topology evidence="1">Multi-pass membrane protein</topology>
    </subcellularLocation>
</comment>
<dbReference type="AlphaFoldDB" id="A0A080M8L7"/>
<keyword evidence="5 7" id="KW-1133">Transmembrane helix</keyword>
<dbReference type="GO" id="GO:0000041">
    <property type="term" value="P:transition metal ion transport"/>
    <property type="evidence" value="ECO:0007669"/>
    <property type="project" value="InterPro"/>
</dbReference>
<evidence type="ECO:0000256" key="4">
    <source>
        <dbReference type="ARBA" id="ARBA00022692"/>
    </source>
</evidence>
<keyword evidence="3" id="KW-1003">Cell membrane</keyword>
<feature type="transmembrane region" description="Helical" evidence="7">
    <location>
        <begin position="182"/>
        <end position="204"/>
    </location>
</feature>
<keyword evidence="2" id="KW-0813">Transport</keyword>
<evidence type="ECO:0000256" key="3">
    <source>
        <dbReference type="ARBA" id="ARBA00022475"/>
    </source>
</evidence>
<dbReference type="Proteomes" id="UP000509684">
    <property type="component" value="Chromosome"/>
</dbReference>
<feature type="transmembrane region" description="Helical" evidence="7">
    <location>
        <begin position="70"/>
        <end position="94"/>
    </location>
</feature>
<evidence type="ECO:0000256" key="5">
    <source>
        <dbReference type="ARBA" id="ARBA00022989"/>
    </source>
</evidence>
<evidence type="ECO:0000256" key="6">
    <source>
        <dbReference type="ARBA" id="ARBA00023136"/>
    </source>
</evidence>
<organism evidence="8 10">
    <name type="scientific">Candidatus Accumulibacter cognatus</name>
    <dbReference type="NCBI Taxonomy" id="2954383"/>
    <lineage>
        <taxon>Bacteria</taxon>
        <taxon>Pseudomonadati</taxon>
        <taxon>Pseudomonadota</taxon>
        <taxon>Betaproteobacteria</taxon>
        <taxon>Candidatus Accumulibacter</taxon>
    </lineage>
</organism>
<dbReference type="STRING" id="1453999.AW06_001263"/>
<evidence type="ECO:0000256" key="7">
    <source>
        <dbReference type="SAM" id="Phobius"/>
    </source>
</evidence>
<feature type="transmembrane region" description="Helical" evidence="7">
    <location>
        <begin position="106"/>
        <end position="125"/>
    </location>
</feature>
<dbReference type="KEGG" id="acog:HWD57_16125"/>
<feature type="transmembrane region" description="Helical" evidence="7">
    <location>
        <begin position="40"/>
        <end position="58"/>
    </location>
</feature>
<dbReference type="EMBL" id="JDST02000020">
    <property type="protein sequence ID" value="KFB77617.1"/>
    <property type="molecule type" value="Genomic_DNA"/>
</dbReference>
<proteinExistence type="predicted"/>
<dbReference type="EMBL" id="CP058708">
    <property type="protein sequence ID" value="QLH51153.1"/>
    <property type="molecule type" value="Genomic_DNA"/>
</dbReference>
<evidence type="ECO:0000313" key="8">
    <source>
        <dbReference type="EMBL" id="KFB77617.1"/>
    </source>
</evidence>
<dbReference type="Gene3D" id="1.10.1760.20">
    <property type="match status" value="1"/>
</dbReference>
<keyword evidence="10" id="KW-1185">Reference proteome</keyword>
<evidence type="ECO:0000313" key="10">
    <source>
        <dbReference type="Proteomes" id="UP000021315"/>
    </source>
</evidence>
<reference evidence="9 11" key="2">
    <citation type="journal article" date="2019" name="Microbiome">
        <title>Annotated bacterial chromosomes from frame-shift-corrected long-read metagenomic data.</title>
        <authorList>
            <person name="Arumugam K."/>
            <person name="Bagci C."/>
            <person name="Bessarab I."/>
            <person name="Beier S."/>
            <person name="Buchfink B."/>
            <person name="Gorska A."/>
            <person name="Qiu G."/>
            <person name="Huson D.H."/>
            <person name="Williams R.B.H."/>
        </authorList>
    </citation>
    <scope>NUCLEOTIDE SEQUENCE [LARGE SCALE GENOMIC DNA]</scope>
    <source>
        <strain evidence="9">SSA1</strain>
    </source>
</reference>
<keyword evidence="4 7" id="KW-0812">Transmembrane</keyword>
<reference evidence="9" key="3">
    <citation type="submission" date="2020-06" db="EMBL/GenBank/DDBJ databases">
        <authorList>
            <person name="Arumugam K."/>
            <person name="Besarab I."/>
            <person name="Haryono M."/>
            <person name="Bagci C."/>
            <person name="Beier S."/>
            <person name="Buchfink B."/>
            <person name="Gorska A."/>
            <person name="Qiu G."/>
            <person name="Huson D.H."/>
            <person name="Williams R.B."/>
        </authorList>
    </citation>
    <scope>NUCLEOTIDE SEQUENCE</scope>
    <source>
        <strain evidence="9">SSA1</strain>
    </source>
</reference>
<evidence type="ECO:0000256" key="2">
    <source>
        <dbReference type="ARBA" id="ARBA00022448"/>
    </source>
</evidence>
<name>A0A080M8L7_9PROT</name>
<feature type="transmembrane region" description="Helical" evidence="7">
    <location>
        <begin position="137"/>
        <end position="170"/>
    </location>
</feature>